<evidence type="ECO:0000256" key="8">
    <source>
        <dbReference type="ARBA" id="ARBA00023136"/>
    </source>
</evidence>
<evidence type="ECO:0000256" key="6">
    <source>
        <dbReference type="ARBA" id="ARBA00022989"/>
    </source>
</evidence>
<organism evidence="13 14">
    <name type="scientific">Stephanodiscus triporus</name>
    <dbReference type="NCBI Taxonomy" id="2934178"/>
    <lineage>
        <taxon>Eukaryota</taxon>
        <taxon>Sar</taxon>
        <taxon>Stramenopiles</taxon>
        <taxon>Ochrophyta</taxon>
        <taxon>Bacillariophyta</taxon>
        <taxon>Coscinodiscophyceae</taxon>
        <taxon>Thalassiosirophycidae</taxon>
        <taxon>Stephanodiscales</taxon>
        <taxon>Stephanodiscaceae</taxon>
        <taxon>Stephanodiscus</taxon>
    </lineage>
</organism>
<evidence type="ECO:0000256" key="3">
    <source>
        <dbReference type="ARBA" id="ARBA00022538"/>
    </source>
</evidence>
<comment type="subcellular location">
    <subcellularLocation>
        <location evidence="1">Membrane</location>
        <topology evidence="1">Multi-pass membrane protein</topology>
    </subcellularLocation>
</comment>
<feature type="transmembrane region" description="Helical" evidence="10">
    <location>
        <begin position="274"/>
        <end position="291"/>
    </location>
</feature>
<evidence type="ECO:0000259" key="12">
    <source>
        <dbReference type="Pfam" id="PF22776"/>
    </source>
</evidence>
<feature type="transmembrane region" description="Helical" evidence="10">
    <location>
        <begin position="471"/>
        <end position="502"/>
    </location>
</feature>
<keyword evidence="8 10" id="KW-0472">Membrane</keyword>
<keyword evidence="5" id="KW-0630">Potassium</keyword>
<reference evidence="13 14" key="1">
    <citation type="submission" date="2024-10" db="EMBL/GenBank/DDBJ databases">
        <title>Updated reference genomes for cyclostephanoid diatoms.</title>
        <authorList>
            <person name="Roberts W.R."/>
            <person name="Alverson A.J."/>
        </authorList>
    </citation>
    <scope>NUCLEOTIDE SEQUENCE [LARGE SCALE GENOMIC DNA]</scope>
    <source>
        <strain evidence="13 14">AJA276-08</strain>
    </source>
</reference>
<keyword evidence="7" id="KW-0406">Ion transport</keyword>
<feature type="transmembrane region" description="Helical" evidence="10">
    <location>
        <begin position="610"/>
        <end position="629"/>
    </location>
</feature>
<keyword evidence="6 10" id="KW-1133">Transmembrane helix</keyword>
<dbReference type="EMBL" id="JALLAZ020000222">
    <property type="protein sequence ID" value="KAL3800224.1"/>
    <property type="molecule type" value="Genomic_DNA"/>
</dbReference>
<accession>A0ABD3QJ93</accession>
<feature type="transmembrane region" description="Helical" evidence="10">
    <location>
        <begin position="298"/>
        <end position="323"/>
    </location>
</feature>
<feature type="transmembrane region" description="Helical" evidence="10">
    <location>
        <begin position="149"/>
        <end position="171"/>
    </location>
</feature>
<evidence type="ECO:0000259" key="11">
    <source>
        <dbReference type="Pfam" id="PF02705"/>
    </source>
</evidence>
<evidence type="ECO:0000256" key="4">
    <source>
        <dbReference type="ARBA" id="ARBA00022692"/>
    </source>
</evidence>
<dbReference type="PANTHER" id="PTHR30540:SF83">
    <property type="entry name" value="K+ POTASSIUM TRANSPORTER"/>
    <property type="match status" value="1"/>
</dbReference>
<feature type="transmembrane region" description="Helical" evidence="10">
    <location>
        <begin position="549"/>
        <end position="571"/>
    </location>
</feature>
<feature type="transmembrane region" description="Helical" evidence="10">
    <location>
        <begin position="103"/>
        <end position="129"/>
    </location>
</feature>
<dbReference type="GO" id="GO:0006813">
    <property type="term" value="P:potassium ion transport"/>
    <property type="evidence" value="ECO:0007669"/>
    <property type="project" value="UniProtKB-KW"/>
</dbReference>
<evidence type="ECO:0000313" key="13">
    <source>
        <dbReference type="EMBL" id="KAL3800224.1"/>
    </source>
</evidence>
<name>A0ABD3QJ93_9STRA</name>
<dbReference type="AlphaFoldDB" id="A0ABD3QJ93"/>
<feature type="transmembrane region" description="Helical" evidence="10">
    <location>
        <begin position="522"/>
        <end position="542"/>
    </location>
</feature>
<dbReference type="Proteomes" id="UP001530315">
    <property type="component" value="Unassembled WGS sequence"/>
</dbReference>
<dbReference type="Pfam" id="PF02705">
    <property type="entry name" value="K_trans"/>
    <property type="match status" value="2"/>
</dbReference>
<evidence type="ECO:0000313" key="14">
    <source>
        <dbReference type="Proteomes" id="UP001530315"/>
    </source>
</evidence>
<feature type="transmembrane region" description="Helical" evidence="10">
    <location>
        <begin position="359"/>
        <end position="378"/>
    </location>
</feature>
<evidence type="ECO:0008006" key="15">
    <source>
        <dbReference type="Google" id="ProtNLM"/>
    </source>
</evidence>
<sequence>MAANDNEVEVLSDAVKISKTRFDVAVEDAQLQRAENQHPQRRMTRGMSSRASLTIDARKGGGNGSMASGGSTRAPMARGVSTRASMFIGGNDIGEEERGHSALCALIVGALGVVFGDIGTSPLYTLITITYNIPIFEGDDLEAVNRSEIIVAVYCLIFYTLIWIVSFKYVLWVMKVNHEGNGGGLAMAQVIMANLSETSLEKKDSEDESDPTSTPPAVGKNEDITNSARHQRKTLVVMTLAIVSACFLISDGIITPPNTVLGALTTPVLKGISTEMNVFISVVILLVTFGVQKFGSKAIGLVCGPVMILWFATLALLGILAIARYPEEARFLSRAFNPACLTAFTGTAENPPIVGFRNAFFSFAGVILCVTGAEALYADLGHFGYKAITLAWTFVVFPALAIQYYGQCCHVISLGRDTSRYPSSDYETAEYQALVQERQLYNTKLIEIPNDLVYALIPTDVMPYMAGQTCLWLLTILAVLAAIIASQALISGLFSILTQAYALDIVPRLTISHTNPDEKGQVYISEANSMMCVVCILIVLVFQTSENLLSAYGIAVAFCMFLTDLSMGFVITWVYKYHWTVAVLACVPFIFVDGLFLSSNCVKLSQGTESWLTIIITSVLWFFMQAHWWTKTTATRTAQAAHAQVAHRTDLTSNQEATTADIDNLLSLLKDSKVLTRMPVAGVFLTNLPKTPPLSLSIFARSMAALPETIILLNISLSHAKPFVSERERYDLHCHSEELGLYSLTMHFGYCEPITSDYFDVNNSLQEIFDSEGYIALEKLTEDTTFHRSLRESTRCLMMPDDDSPAERSPGSAHRWTYILGVRHYIPHAKESLFAKVFVNTCDFLTRNSKSPRDFSGLSNSDFDLIEVTCSTTICASDHHKED</sequence>
<evidence type="ECO:0000256" key="9">
    <source>
        <dbReference type="SAM" id="MobiDB-lite"/>
    </source>
</evidence>
<feature type="region of interest" description="Disordered" evidence="9">
    <location>
        <begin position="200"/>
        <end position="223"/>
    </location>
</feature>
<gene>
    <name evidence="13" type="ORF">ACHAW5_009231</name>
</gene>
<protein>
    <recommendedName>
        <fullName evidence="15">Potassium transporter</fullName>
    </recommendedName>
</protein>
<dbReference type="InterPro" id="IPR003855">
    <property type="entry name" value="K+_transporter"/>
</dbReference>
<evidence type="ECO:0000256" key="7">
    <source>
        <dbReference type="ARBA" id="ARBA00023065"/>
    </source>
</evidence>
<dbReference type="GO" id="GO:0016020">
    <property type="term" value="C:membrane"/>
    <property type="evidence" value="ECO:0007669"/>
    <property type="project" value="UniProtKB-SubCell"/>
</dbReference>
<dbReference type="InterPro" id="IPR053951">
    <property type="entry name" value="K_trans_N"/>
</dbReference>
<feature type="domain" description="K+ potassium transporter integral membrane" evidence="11">
    <location>
        <begin position="107"/>
        <end position="413"/>
    </location>
</feature>
<feature type="domain" description="K+ potassium transporter integral membrane" evidence="11">
    <location>
        <begin position="465"/>
        <end position="643"/>
    </location>
</feature>
<keyword evidence="2" id="KW-0813">Transport</keyword>
<dbReference type="InterPro" id="IPR053952">
    <property type="entry name" value="K_trans_C"/>
</dbReference>
<dbReference type="Pfam" id="PF22776">
    <property type="entry name" value="K_trans_C"/>
    <property type="match status" value="1"/>
</dbReference>
<feature type="domain" description="K+ potassium transporter C-terminal" evidence="12">
    <location>
        <begin position="681"/>
        <end position="869"/>
    </location>
</feature>
<evidence type="ECO:0000256" key="5">
    <source>
        <dbReference type="ARBA" id="ARBA00022958"/>
    </source>
</evidence>
<feature type="transmembrane region" description="Helical" evidence="10">
    <location>
        <begin position="235"/>
        <end position="254"/>
    </location>
</feature>
<evidence type="ECO:0000256" key="1">
    <source>
        <dbReference type="ARBA" id="ARBA00004141"/>
    </source>
</evidence>
<keyword evidence="4 10" id="KW-0812">Transmembrane</keyword>
<comment type="caution">
    <text evidence="13">The sequence shown here is derived from an EMBL/GenBank/DDBJ whole genome shotgun (WGS) entry which is preliminary data.</text>
</comment>
<evidence type="ECO:0000256" key="10">
    <source>
        <dbReference type="SAM" id="Phobius"/>
    </source>
</evidence>
<keyword evidence="3" id="KW-0633">Potassium transport</keyword>
<proteinExistence type="predicted"/>
<keyword evidence="14" id="KW-1185">Reference proteome</keyword>
<dbReference type="PANTHER" id="PTHR30540">
    <property type="entry name" value="OSMOTIC STRESS POTASSIUM TRANSPORTER"/>
    <property type="match status" value="1"/>
</dbReference>
<feature type="transmembrane region" description="Helical" evidence="10">
    <location>
        <begin position="577"/>
        <end position="598"/>
    </location>
</feature>
<evidence type="ECO:0000256" key="2">
    <source>
        <dbReference type="ARBA" id="ARBA00022448"/>
    </source>
</evidence>